<reference evidence="3 4" key="1">
    <citation type="journal article" date="2017" name="Mol. Plant">
        <title>The Genome of Medicinal Plant Macleaya cordata Provides New Insights into Benzylisoquinoline Alkaloids Metabolism.</title>
        <authorList>
            <person name="Liu X."/>
            <person name="Liu Y."/>
            <person name="Huang P."/>
            <person name="Ma Y."/>
            <person name="Qing Z."/>
            <person name="Tang Q."/>
            <person name="Cao H."/>
            <person name="Cheng P."/>
            <person name="Zheng Y."/>
            <person name="Yuan Z."/>
            <person name="Zhou Y."/>
            <person name="Liu J."/>
            <person name="Tang Z."/>
            <person name="Zhuo Y."/>
            <person name="Zhang Y."/>
            <person name="Yu L."/>
            <person name="Huang J."/>
            <person name="Yang P."/>
            <person name="Peng Q."/>
            <person name="Zhang J."/>
            <person name="Jiang W."/>
            <person name="Zhang Z."/>
            <person name="Lin K."/>
            <person name="Ro D.K."/>
            <person name="Chen X."/>
            <person name="Xiong X."/>
            <person name="Shang Y."/>
            <person name="Huang S."/>
            <person name="Zeng J."/>
        </authorList>
    </citation>
    <scope>NUCLEOTIDE SEQUENCE [LARGE SCALE GENOMIC DNA]</scope>
    <source>
        <strain evidence="4">cv. BLH2017</strain>
        <tissue evidence="3">Root</tissue>
    </source>
</reference>
<keyword evidence="1" id="KW-0175">Coiled coil</keyword>
<dbReference type="InParanoid" id="A0A200QG93"/>
<feature type="region of interest" description="Disordered" evidence="2">
    <location>
        <begin position="465"/>
        <end position="509"/>
    </location>
</feature>
<dbReference type="OrthoDB" id="1889596at2759"/>
<feature type="coiled-coil region" evidence="1">
    <location>
        <begin position="609"/>
        <end position="718"/>
    </location>
</feature>
<name>A0A200QG93_MACCD</name>
<organism evidence="3 4">
    <name type="scientific">Macleaya cordata</name>
    <name type="common">Five-seeded plume-poppy</name>
    <name type="synonym">Bocconia cordata</name>
    <dbReference type="NCBI Taxonomy" id="56857"/>
    <lineage>
        <taxon>Eukaryota</taxon>
        <taxon>Viridiplantae</taxon>
        <taxon>Streptophyta</taxon>
        <taxon>Embryophyta</taxon>
        <taxon>Tracheophyta</taxon>
        <taxon>Spermatophyta</taxon>
        <taxon>Magnoliopsida</taxon>
        <taxon>Ranunculales</taxon>
        <taxon>Papaveraceae</taxon>
        <taxon>Papaveroideae</taxon>
        <taxon>Macleaya</taxon>
    </lineage>
</organism>
<feature type="compositionally biased region" description="Basic and acidic residues" evidence="2">
    <location>
        <begin position="339"/>
        <end position="360"/>
    </location>
</feature>
<feature type="compositionally biased region" description="Basic residues" evidence="2">
    <location>
        <begin position="259"/>
        <end position="268"/>
    </location>
</feature>
<feature type="compositionally biased region" description="Basic and acidic residues" evidence="2">
    <location>
        <begin position="465"/>
        <end position="485"/>
    </location>
</feature>
<evidence type="ECO:0000256" key="2">
    <source>
        <dbReference type="SAM" id="MobiDB-lite"/>
    </source>
</evidence>
<feature type="region of interest" description="Disordered" evidence="2">
    <location>
        <begin position="288"/>
        <end position="360"/>
    </location>
</feature>
<protein>
    <submittedName>
        <fullName evidence="3">Uncharacterized protein</fullName>
    </submittedName>
</protein>
<feature type="region of interest" description="Disordered" evidence="2">
    <location>
        <begin position="242"/>
        <end position="271"/>
    </location>
</feature>
<keyword evidence="4" id="KW-1185">Reference proteome</keyword>
<gene>
    <name evidence="3" type="ORF">BVC80_9101g21</name>
</gene>
<dbReference type="Proteomes" id="UP000195402">
    <property type="component" value="Unassembled WGS sequence"/>
</dbReference>
<accession>A0A200QG93</accession>
<feature type="compositionally biased region" description="Polar residues" evidence="2">
    <location>
        <begin position="290"/>
        <end position="316"/>
    </location>
</feature>
<evidence type="ECO:0000256" key="1">
    <source>
        <dbReference type="SAM" id="Coils"/>
    </source>
</evidence>
<evidence type="ECO:0000313" key="4">
    <source>
        <dbReference type="Proteomes" id="UP000195402"/>
    </source>
</evidence>
<comment type="caution">
    <text evidence="3">The sequence shown here is derived from an EMBL/GenBank/DDBJ whole genome shotgun (WGS) entry which is preliminary data.</text>
</comment>
<dbReference type="AlphaFoldDB" id="A0A200QG93"/>
<sequence length="764" mass="86911">MTVTKPNFFLYKTISEIRETYNIPANIHIKYCERFPVIPPKGSTCITLGQLEAGCLLPIFQPNKPLQYEVLITLNRSPGQMNGNFFRIISEFEKKNAEIREGNPNNIQGKSSNATLDDTCGTYNANDILEFYTRVPTGDPYMNHVFSLRKKPHLSSPIPDVVNRADKDWNHYPLLVSGDWIYNPEFPPPKSIVDLGKWRIGKSDVEDNLVEYLEVVPAKFPAVSTEKWYQDYHPKVKTASKILTKSRKKVPKSVALRSPSRRSKRKSARFFSSEEDELPVLQVLKRSRTNSEAQIPSRQTSPIPTSPLQSFPLQESSQEELYGKSESSSKNPLLNLKTSKIDGSSKHETEVMEKNNEKERGVAAETSINEHDNVEETSNFLEDGDEELNSAFAFEFSSDLKSVLKSAVAAKQNIAAVLRESQVSIHAGNAQTPLSAEKISQNDLALVLYDFKRIVSEKKYVKEKEALKSGSEERSHDDAKFVEHNAKRKNVASMEEEEESNSGNGNISLEARPEIASEDGPSEFSHHAKGVADKEGVLKSSLKNIALHYLASSEDLDDSESSQELIEEMVAGFFQVFCSSMKLEKRNKKLESGSGSKKTELENCYRAKLSENEAQIKDLKSALQAMNEELKEHREHERVLSEEKEQVVRELQEARGIYEKEKETAKNELERLADLESQYIDRIEVLEVELKDEKRKVQEKMEEKASLIEQHWEELEEREQKVKSEVLKEVNKKFQKKVEDTLTNLVNEGRIIYVDGDRENNGRI</sequence>
<dbReference type="EMBL" id="MVGT01002051">
    <property type="protein sequence ID" value="OVA09503.1"/>
    <property type="molecule type" value="Genomic_DNA"/>
</dbReference>
<feature type="compositionally biased region" description="Polar residues" evidence="2">
    <location>
        <begin position="325"/>
        <end position="338"/>
    </location>
</feature>
<proteinExistence type="predicted"/>
<evidence type="ECO:0000313" key="3">
    <source>
        <dbReference type="EMBL" id="OVA09503.1"/>
    </source>
</evidence>